<dbReference type="InterPro" id="IPR011042">
    <property type="entry name" value="6-blade_b-propeller_TolB-like"/>
</dbReference>
<evidence type="ECO:0000313" key="2">
    <source>
        <dbReference type="Proteomes" id="UP000582837"/>
    </source>
</evidence>
<reference evidence="1 2" key="1">
    <citation type="submission" date="2020-08" db="EMBL/GenBank/DDBJ databases">
        <title>Genomic Encyclopedia of Type Strains, Phase IV (KMG-IV): sequencing the most valuable type-strain genomes for metagenomic binning, comparative biology and taxonomic classification.</title>
        <authorList>
            <person name="Goeker M."/>
        </authorList>
    </citation>
    <scope>NUCLEOTIDE SEQUENCE [LARGE SCALE GENOMIC DNA]</scope>
    <source>
        <strain evidence="1 2">DSM 29007</strain>
    </source>
</reference>
<dbReference type="AlphaFoldDB" id="A0A841GLC1"/>
<dbReference type="EMBL" id="JACHIA010000002">
    <property type="protein sequence ID" value="MBB6069397.1"/>
    <property type="molecule type" value="Genomic_DNA"/>
</dbReference>
<name>A0A841GLC1_9BACT</name>
<dbReference type="Proteomes" id="UP000582837">
    <property type="component" value="Unassembled WGS sequence"/>
</dbReference>
<dbReference type="RefSeq" id="WP_170037751.1">
    <property type="nucleotide sequence ID" value="NZ_JABDTL010000002.1"/>
</dbReference>
<organism evidence="1 2">
    <name type="scientific">Longimicrobium terrae</name>
    <dbReference type="NCBI Taxonomy" id="1639882"/>
    <lineage>
        <taxon>Bacteria</taxon>
        <taxon>Pseudomonadati</taxon>
        <taxon>Gemmatimonadota</taxon>
        <taxon>Longimicrobiia</taxon>
        <taxon>Longimicrobiales</taxon>
        <taxon>Longimicrobiaceae</taxon>
        <taxon>Longimicrobium</taxon>
    </lineage>
</organism>
<comment type="caution">
    <text evidence="1">The sequence shown here is derived from an EMBL/GenBank/DDBJ whole genome shotgun (WGS) entry which is preliminary data.</text>
</comment>
<dbReference type="InterPro" id="IPR011044">
    <property type="entry name" value="Quino_amine_DH_bsu"/>
</dbReference>
<keyword evidence="2" id="KW-1185">Reference proteome</keyword>
<accession>A0A841GLC1</accession>
<dbReference type="SUPFAM" id="SSF50969">
    <property type="entry name" value="YVTN repeat-like/Quinoprotein amine dehydrogenase"/>
    <property type="match status" value="1"/>
</dbReference>
<dbReference type="Gene3D" id="2.120.10.30">
    <property type="entry name" value="TolB, C-terminal domain"/>
    <property type="match status" value="1"/>
</dbReference>
<evidence type="ECO:0008006" key="3">
    <source>
        <dbReference type="Google" id="ProtNLM"/>
    </source>
</evidence>
<dbReference type="Pfam" id="PF17170">
    <property type="entry name" value="DUF5128"/>
    <property type="match status" value="1"/>
</dbReference>
<gene>
    <name evidence="1" type="ORF">HNQ61_001012</name>
</gene>
<protein>
    <recommendedName>
        <fullName evidence="3">6-bladed beta-propeller</fullName>
    </recommendedName>
</protein>
<proteinExistence type="predicted"/>
<evidence type="ECO:0000313" key="1">
    <source>
        <dbReference type="EMBL" id="MBB6069397.1"/>
    </source>
</evidence>
<sequence>MPVLQRKAGPLLILLFVCAGGLAVHTAARRLPAPEGYTDPALSLPDVFHGREQPRLTVPGVPDESVFGLVGDVAMARDGRTFVLDVLNHHVGVFSASGERSALLGGRGGGPGEFMGPVALAWDDAGTGLYVLDERRQGIDVFDPADGTWRRTIPLDFHAADLCYISGRLYVLGGRKGFLLHEVSSGDGRVLRSFAPDAASEDILLRGYRASGYLGCRAAGEIAFLPSLRPEVLRFSAVTGALIGTAPIPGYRPVRVRPTADGGMRFDVPGGGGHDYGSAVVPLGSGDWLVQVGRLKKGTNSQHEFDSVRSYLLSRGDGRIRPLEVRLPRVMAAAPDRFSIVETSPFPAVSKVPASLEELLR</sequence>